<gene>
    <name evidence="7" type="ORF">HNQ65_002128</name>
</gene>
<dbReference type="Proteomes" id="UP000590740">
    <property type="component" value="Unassembled WGS sequence"/>
</dbReference>
<dbReference type="Gene3D" id="3.40.720.10">
    <property type="entry name" value="Alkaline Phosphatase, subunit A"/>
    <property type="match status" value="1"/>
</dbReference>
<keyword evidence="4" id="KW-0106">Calcium</keyword>
<comment type="caution">
    <text evidence="7">The sequence shown here is derived from an EMBL/GenBank/DDBJ whole genome shotgun (WGS) entry which is preliminary data.</text>
</comment>
<reference evidence="7 8" key="1">
    <citation type="submission" date="2020-08" db="EMBL/GenBank/DDBJ databases">
        <title>Genomic Encyclopedia of Type Strains, Phase IV (KMG-IV): sequencing the most valuable type-strain genomes for metagenomic binning, comparative biology and taxonomic classification.</title>
        <authorList>
            <person name="Goeker M."/>
        </authorList>
    </citation>
    <scope>NUCLEOTIDE SEQUENCE [LARGE SCALE GENOMIC DNA]</scope>
    <source>
        <strain evidence="7 8">DSM 12252</strain>
    </source>
</reference>
<dbReference type="InterPro" id="IPR017850">
    <property type="entry name" value="Alkaline_phosphatase_core_sf"/>
</dbReference>
<organism evidence="7 8">
    <name type="scientific">Prosthecobacter vanneervenii</name>
    <dbReference type="NCBI Taxonomy" id="48466"/>
    <lineage>
        <taxon>Bacteria</taxon>
        <taxon>Pseudomonadati</taxon>
        <taxon>Verrucomicrobiota</taxon>
        <taxon>Verrucomicrobiia</taxon>
        <taxon>Verrucomicrobiales</taxon>
        <taxon>Verrucomicrobiaceae</taxon>
        <taxon>Prosthecobacter</taxon>
    </lineage>
</organism>
<dbReference type="CDD" id="cd16026">
    <property type="entry name" value="GALNS_like"/>
    <property type="match status" value="1"/>
</dbReference>
<dbReference type="RefSeq" id="WP_184339473.1">
    <property type="nucleotide sequence ID" value="NZ_JACHIG010000004.1"/>
</dbReference>
<evidence type="ECO:0000256" key="3">
    <source>
        <dbReference type="ARBA" id="ARBA00022801"/>
    </source>
</evidence>
<dbReference type="PANTHER" id="PTHR42693:SF33">
    <property type="entry name" value="ARYLSULFATASE"/>
    <property type="match status" value="1"/>
</dbReference>
<evidence type="ECO:0000256" key="1">
    <source>
        <dbReference type="ARBA" id="ARBA00008779"/>
    </source>
</evidence>
<dbReference type="Pfam" id="PF00884">
    <property type="entry name" value="Sulfatase"/>
    <property type="match status" value="1"/>
</dbReference>
<keyword evidence="2" id="KW-0479">Metal-binding</keyword>
<keyword evidence="5" id="KW-0732">Signal</keyword>
<accession>A0A7W7YAC8</accession>
<dbReference type="GO" id="GO:0004065">
    <property type="term" value="F:arylsulfatase activity"/>
    <property type="evidence" value="ECO:0007669"/>
    <property type="project" value="TreeGrafter"/>
</dbReference>
<evidence type="ECO:0000256" key="5">
    <source>
        <dbReference type="SAM" id="SignalP"/>
    </source>
</evidence>
<dbReference type="EMBL" id="JACHIG010000004">
    <property type="protein sequence ID" value="MBB5032546.1"/>
    <property type="molecule type" value="Genomic_DNA"/>
</dbReference>
<dbReference type="InterPro" id="IPR050738">
    <property type="entry name" value="Sulfatase"/>
</dbReference>
<dbReference type="InterPro" id="IPR000917">
    <property type="entry name" value="Sulfatase_N"/>
</dbReference>
<dbReference type="FunFam" id="3.40.720.10:FF:000004">
    <property type="entry name" value="Arylsulfatase E"/>
    <property type="match status" value="1"/>
</dbReference>
<keyword evidence="3 7" id="KW-0378">Hydrolase</keyword>
<dbReference type="InterPro" id="IPR024607">
    <property type="entry name" value="Sulfatase_CS"/>
</dbReference>
<dbReference type="EC" id="3.1.6.-" evidence="7"/>
<feature type="domain" description="Sulfatase N-terminal" evidence="6">
    <location>
        <begin position="24"/>
        <end position="322"/>
    </location>
</feature>
<dbReference type="SUPFAM" id="SSF53649">
    <property type="entry name" value="Alkaline phosphatase-like"/>
    <property type="match status" value="1"/>
</dbReference>
<feature type="signal peptide" evidence="5">
    <location>
        <begin position="1"/>
        <end position="23"/>
    </location>
</feature>
<name>A0A7W7YAC8_9BACT</name>
<dbReference type="AlphaFoldDB" id="A0A7W7YAC8"/>
<dbReference type="PANTHER" id="PTHR42693">
    <property type="entry name" value="ARYLSULFATASE FAMILY MEMBER"/>
    <property type="match status" value="1"/>
</dbReference>
<dbReference type="PROSITE" id="PS00149">
    <property type="entry name" value="SULFATASE_2"/>
    <property type="match status" value="1"/>
</dbReference>
<feature type="chain" id="PRO_5031548255" evidence="5">
    <location>
        <begin position="24"/>
        <end position="472"/>
    </location>
</feature>
<evidence type="ECO:0000256" key="4">
    <source>
        <dbReference type="ARBA" id="ARBA00022837"/>
    </source>
</evidence>
<proteinExistence type="inferred from homology"/>
<dbReference type="GO" id="GO:0046872">
    <property type="term" value="F:metal ion binding"/>
    <property type="evidence" value="ECO:0007669"/>
    <property type="project" value="UniProtKB-KW"/>
</dbReference>
<sequence length="472" mass="52007">MKTSLLTLLSIFVVLLASLPAKQPNIVVILADDLGYGDLGCYGHPKIKTPNLDRMAAEGARFTQFNCPAPFCAPTRSALMTGRYPFRCGMTANPAPDGGPEADALHLPEKETTLAQVLKSAGYATGMVGKWHLGHKPGFLPTERGFDEYYGIPYSNDMRPVQVLEGTQIIEYPVVQATLTRRYTERALGFIERSKGQPFLLYLAEAMPHKPLAVSEAFYKKSEAGLYGDAVEELDWSVGQVLAKLKELGLDENTLVLFTSDNGAWFGGSCGVLRGMKSAQWEGGYRVPMIARWPGQIPAGRMCDQLAITMDLFATVLEATGAMMPDDRVLDGRSLMPVLKSAEAKSPHEYIFGHLNSKLANIRDARWKLHVLPATQIKLKPGADGKWLDPRAPDGVTILAPYEQYNLDAFPGLNTGDAAAKMQLFDLQHDPGEQHDVATEHPEEVKRLMAAYEEMNKDVPVILEVKRTPYKK</sequence>
<dbReference type="Gene3D" id="3.30.1120.10">
    <property type="match status" value="1"/>
</dbReference>
<evidence type="ECO:0000313" key="8">
    <source>
        <dbReference type="Proteomes" id="UP000590740"/>
    </source>
</evidence>
<protein>
    <submittedName>
        <fullName evidence="7">Putative sulfatase</fullName>
        <ecNumber evidence="7">3.1.6.-</ecNumber>
    </submittedName>
</protein>
<evidence type="ECO:0000313" key="7">
    <source>
        <dbReference type="EMBL" id="MBB5032546.1"/>
    </source>
</evidence>
<evidence type="ECO:0000259" key="6">
    <source>
        <dbReference type="Pfam" id="PF00884"/>
    </source>
</evidence>
<evidence type="ECO:0000256" key="2">
    <source>
        <dbReference type="ARBA" id="ARBA00022723"/>
    </source>
</evidence>
<keyword evidence="8" id="KW-1185">Reference proteome</keyword>
<comment type="similarity">
    <text evidence="1">Belongs to the sulfatase family.</text>
</comment>